<evidence type="ECO:0000259" key="2">
    <source>
        <dbReference type="Pfam" id="PF23400"/>
    </source>
</evidence>
<feature type="domain" description="Card1 CARF" evidence="2">
    <location>
        <begin position="24"/>
        <end position="164"/>
    </location>
</feature>
<dbReference type="InterPro" id="IPR011335">
    <property type="entry name" value="Restrct_endonuc-II-like"/>
</dbReference>
<evidence type="ECO:0000313" key="4">
    <source>
        <dbReference type="Proteomes" id="UP000193346"/>
    </source>
</evidence>
<protein>
    <recommendedName>
        <fullName evidence="5">CRISPR-associated protein</fullName>
    </recommendedName>
</protein>
<dbReference type="InterPro" id="IPR056339">
    <property type="entry name" value="CARF_Card1"/>
</dbReference>
<dbReference type="Gene3D" id="1.10.10.680">
    <property type="entry name" value="Hypothetical protein VC1899 (Restriction endonuclease-like)"/>
    <property type="match status" value="1"/>
</dbReference>
<reference evidence="3 4" key="1">
    <citation type="submission" date="2017-01" db="EMBL/GenBank/DDBJ databases">
        <authorList>
            <person name="Wolfgang W.J."/>
            <person name="Cole J."/>
            <person name="Wroblewski D."/>
            <person name="Mcginnis J."/>
            <person name="Musser K.A."/>
        </authorList>
    </citation>
    <scope>NUCLEOTIDE SEQUENCE [LARGE SCALE GENOMIC DNA]</scope>
    <source>
        <strain evidence="3 4">93087</strain>
    </source>
</reference>
<dbReference type="Gene3D" id="3.40.1350.10">
    <property type="match status" value="1"/>
</dbReference>
<dbReference type="InterPro" id="IPR015093">
    <property type="entry name" value="Card1_endonucl_dom"/>
</dbReference>
<gene>
    <name evidence="3" type="ORF">BV913_07355</name>
</gene>
<name>A0ABX3WKH8_9NEIS</name>
<dbReference type="InterPro" id="IPR011856">
    <property type="entry name" value="tRNA_endonuc-like_dom_sf"/>
</dbReference>
<evidence type="ECO:0008006" key="5">
    <source>
        <dbReference type="Google" id="ProtNLM"/>
    </source>
</evidence>
<feature type="domain" description="Card1 endonuclease" evidence="1">
    <location>
        <begin position="258"/>
        <end position="397"/>
    </location>
</feature>
<proteinExistence type="predicted"/>
<keyword evidence="4" id="KW-1185">Reference proteome</keyword>
<evidence type="ECO:0000313" key="3">
    <source>
        <dbReference type="EMBL" id="OSI34353.1"/>
    </source>
</evidence>
<dbReference type="Proteomes" id="UP000193346">
    <property type="component" value="Unassembled WGS sequence"/>
</dbReference>
<organism evidence="3 4">
    <name type="scientific">Neisseria dumasiana</name>
    <dbReference type="NCBI Taxonomy" id="1931275"/>
    <lineage>
        <taxon>Bacteria</taxon>
        <taxon>Pseudomonadati</taxon>
        <taxon>Pseudomonadota</taxon>
        <taxon>Betaproteobacteria</taxon>
        <taxon>Neisseriales</taxon>
        <taxon>Neisseriaceae</taxon>
        <taxon>Neisseria</taxon>
    </lineage>
</organism>
<dbReference type="Gene3D" id="3.40.50.10770">
    <property type="entry name" value="Hypothetical protein VC1899 like domain (Restriction endonuclease-like)"/>
    <property type="match status" value="1"/>
</dbReference>
<comment type="caution">
    <text evidence="3">The sequence shown here is derived from an EMBL/GenBank/DDBJ whole genome shotgun (WGS) entry which is preliminary data.</text>
</comment>
<dbReference type="SUPFAM" id="SSF52980">
    <property type="entry name" value="Restriction endonuclease-like"/>
    <property type="match status" value="1"/>
</dbReference>
<accession>A0ABX3WKH8</accession>
<dbReference type="CDD" id="cd22364">
    <property type="entry name" value="VC1899-like"/>
    <property type="match status" value="1"/>
</dbReference>
<dbReference type="Pfam" id="PF09002">
    <property type="entry name" value="Card1_endonuc"/>
    <property type="match status" value="1"/>
</dbReference>
<dbReference type="EMBL" id="MTAC01000016">
    <property type="protein sequence ID" value="OSI34353.1"/>
    <property type="molecule type" value="Genomic_DNA"/>
</dbReference>
<sequence>MFGRGIDCIYEKMKGIIRMKKFDVHVCLVSDQALPNFIPVLAEDFRPQEVILLATEPMKKKAETLAEVMKNRCRVNVQIFDLHDEYDIQSVREEIFNLLLNIDKQKVALNVTGGTKLMAIGAYGMFRDEGYPVFYFTAKDNRVLLLENNEQFVLQPSKIKIEDYLQLYGYPVRKGYTINRQTQRNLPKLWEELVKGINNFAEGLTALNYVISHSNDLTANMPKVEKQYQQNFNYLLNLLEDNELLFQQNGKLHFPDLETKKYVAGGWFEDYVFDVIRKIPGVQDVALNVQIENSDKNTNQHNELDVVVLANNVLHVLECKTANFSSNKKEADNALYKLETLKKLGGLKTRAALISYRETGGHGARNTIRDRAKGAQIELIERQGLSGLKTLLSKWMNLA</sequence>
<dbReference type="Pfam" id="PF23400">
    <property type="entry name" value="CARF_Card1"/>
    <property type="match status" value="1"/>
</dbReference>
<evidence type="ECO:0000259" key="1">
    <source>
        <dbReference type="Pfam" id="PF09002"/>
    </source>
</evidence>